<comment type="caution">
    <text evidence="2">The sequence shown here is derived from an EMBL/GenBank/DDBJ whole genome shotgun (WGS) entry which is preliminary data.</text>
</comment>
<sequence length="157" mass="17359">MRGLEMDTTLSDAESRVTRLVADFHSVLDAQDMDDFSMEEPKLAAQYLCKGLRPQVLKDTAFIEPKKTVSNPLKKSVQAFIDWLTPKVQSFCFFETALTSAEKSNAQHQTSGKAGRTAVASSMSMAKNHGGGKTNPKSQQQTSQQQRTSTEGYTARY</sequence>
<protein>
    <submittedName>
        <fullName evidence="2">Uncharacterized protein</fullName>
    </submittedName>
</protein>
<feature type="compositionally biased region" description="Polar residues" evidence="1">
    <location>
        <begin position="103"/>
        <end position="112"/>
    </location>
</feature>
<feature type="compositionally biased region" description="Low complexity" evidence="1">
    <location>
        <begin position="138"/>
        <end position="150"/>
    </location>
</feature>
<name>A0A8S9ULT2_PHYIN</name>
<reference evidence="2" key="1">
    <citation type="submission" date="2020-03" db="EMBL/GenBank/DDBJ databases">
        <title>Hybrid Assembly of Korean Phytophthora infestans isolates.</title>
        <authorList>
            <person name="Prokchorchik M."/>
            <person name="Lee Y."/>
            <person name="Seo J."/>
            <person name="Cho J.-H."/>
            <person name="Park Y.-E."/>
            <person name="Jang D.-C."/>
            <person name="Im J.-S."/>
            <person name="Choi J.-G."/>
            <person name="Park H.-J."/>
            <person name="Lee G.-B."/>
            <person name="Lee Y.-G."/>
            <person name="Hong S.-Y."/>
            <person name="Cho K."/>
            <person name="Sohn K.H."/>
        </authorList>
    </citation>
    <scope>NUCLEOTIDE SEQUENCE</scope>
    <source>
        <strain evidence="2">KR_2_A2</strain>
    </source>
</reference>
<dbReference type="EMBL" id="JAACNO010001556">
    <property type="protein sequence ID" value="KAF4139338.1"/>
    <property type="molecule type" value="Genomic_DNA"/>
</dbReference>
<organism evidence="2 3">
    <name type="scientific">Phytophthora infestans</name>
    <name type="common">Potato late blight agent</name>
    <name type="synonym">Botrytis infestans</name>
    <dbReference type="NCBI Taxonomy" id="4787"/>
    <lineage>
        <taxon>Eukaryota</taxon>
        <taxon>Sar</taxon>
        <taxon>Stramenopiles</taxon>
        <taxon>Oomycota</taxon>
        <taxon>Peronosporomycetes</taxon>
        <taxon>Peronosporales</taxon>
        <taxon>Peronosporaceae</taxon>
        <taxon>Phytophthora</taxon>
    </lineage>
</organism>
<gene>
    <name evidence="2" type="ORF">GN958_ATG11239</name>
</gene>
<dbReference type="AlphaFoldDB" id="A0A8S9ULT2"/>
<evidence type="ECO:0000313" key="2">
    <source>
        <dbReference type="EMBL" id="KAF4139338.1"/>
    </source>
</evidence>
<proteinExistence type="predicted"/>
<evidence type="ECO:0000256" key="1">
    <source>
        <dbReference type="SAM" id="MobiDB-lite"/>
    </source>
</evidence>
<dbReference type="Proteomes" id="UP000704712">
    <property type="component" value="Unassembled WGS sequence"/>
</dbReference>
<accession>A0A8S9ULT2</accession>
<feature type="region of interest" description="Disordered" evidence="1">
    <location>
        <begin position="103"/>
        <end position="157"/>
    </location>
</feature>
<evidence type="ECO:0000313" key="3">
    <source>
        <dbReference type="Proteomes" id="UP000704712"/>
    </source>
</evidence>